<reference evidence="3" key="1">
    <citation type="journal article" date="2014" name="Int. J. Syst. Evol. Microbiol.">
        <title>Complete genome sequence of Corynebacterium casei LMG S-19264T (=DSM 44701T), isolated from a smear-ripened cheese.</title>
        <authorList>
            <consortium name="US DOE Joint Genome Institute (JGI-PGF)"/>
            <person name="Walter F."/>
            <person name="Albersmeier A."/>
            <person name="Kalinowski J."/>
            <person name="Ruckert C."/>
        </authorList>
    </citation>
    <scope>NUCLEOTIDE SEQUENCE</scope>
    <source>
        <strain evidence="3">KCTC 12719</strain>
    </source>
</reference>
<sequence>MKIVNTKSRTRDSEVMDDFELKGEELAKTLRDLDKVNKWLGGNEITLDGIKKIISETSPEEPIRIVDVGCGNGMMLRQIAEYGRRNNLKFELLGIDANPFAIEIAQGLAKNYPEIKFEAINIFSTSFAEKKYDIVLCTLTLHHFEDARIEQLLKVFLKSARLGIVINDLQRSRAAYYLFQAFCAVFINNKIARDDGLTSILRGFRKEDLEKFSGKLRVKHQKIRWKWAFRYQWIIIKSES</sequence>
<dbReference type="EMBL" id="BMXB01000002">
    <property type="protein sequence ID" value="GHA30786.1"/>
    <property type="molecule type" value="Genomic_DNA"/>
</dbReference>
<protein>
    <recommendedName>
        <fullName evidence="2">Methyltransferase domain-containing protein</fullName>
    </recommendedName>
</protein>
<dbReference type="InterPro" id="IPR029063">
    <property type="entry name" value="SAM-dependent_MTases_sf"/>
</dbReference>
<comment type="caution">
    <text evidence="3">The sequence shown here is derived from an EMBL/GenBank/DDBJ whole genome shotgun (WGS) entry which is preliminary data.</text>
</comment>
<dbReference type="RefSeq" id="WP_189603642.1">
    <property type="nucleotide sequence ID" value="NZ_BMXB01000002.1"/>
</dbReference>
<dbReference type="Gene3D" id="3.40.50.150">
    <property type="entry name" value="Vaccinia Virus protein VP39"/>
    <property type="match status" value="1"/>
</dbReference>
<dbReference type="AlphaFoldDB" id="A0A918VWS1"/>
<accession>A0A918VWS1</accession>
<evidence type="ECO:0000256" key="1">
    <source>
        <dbReference type="ARBA" id="ARBA00022679"/>
    </source>
</evidence>
<evidence type="ECO:0000313" key="3">
    <source>
        <dbReference type="EMBL" id="GHA30786.1"/>
    </source>
</evidence>
<dbReference type="CDD" id="cd02440">
    <property type="entry name" value="AdoMet_MTases"/>
    <property type="match status" value="1"/>
</dbReference>
<dbReference type="PANTHER" id="PTHR43861">
    <property type="entry name" value="TRANS-ACONITATE 2-METHYLTRANSFERASE-RELATED"/>
    <property type="match status" value="1"/>
</dbReference>
<evidence type="ECO:0000313" key="4">
    <source>
        <dbReference type="Proteomes" id="UP000610456"/>
    </source>
</evidence>
<dbReference type="InterPro" id="IPR041698">
    <property type="entry name" value="Methyltransf_25"/>
</dbReference>
<name>A0A918VWS1_9FLAO</name>
<organism evidence="3 4">
    <name type="scientific">Salinimicrobium marinum</name>
    <dbReference type="NCBI Taxonomy" id="680283"/>
    <lineage>
        <taxon>Bacteria</taxon>
        <taxon>Pseudomonadati</taxon>
        <taxon>Bacteroidota</taxon>
        <taxon>Flavobacteriia</taxon>
        <taxon>Flavobacteriales</taxon>
        <taxon>Flavobacteriaceae</taxon>
        <taxon>Salinimicrobium</taxon>
    </lineage>
</organism>
<keyword evidence="4" id="KW-1185">Reference proteome</keyword>
<dbReference type="GO" id="GO:0016740">
    <property type="term" value="F:transferase activity"/>
    <property type="evidence" value="ECO:0007669"/>
    <property type="project" value="UniProtKB-KW"/>
</dbReference>
<gene>
    <name evidence="3" type="ORF">GCM10007103_10390</name>
</gene>
<dbReference type="Proteomes" id="UP000610456">
    <property type="component" value="Unassembled WGS sequence"/>
</dbReference>
<evidence type="ECO:0000259" key="2">
    <source>
        <dbReference type="Pfam" id="PF13649"/>
    </source>
</evidence>
<dbReference type="SUPFAM" id="SSF53335">
    <property type="entry name" value="S-adenosyl-L-methionine-dependent methyltransferases"/>
    <property type="match status" value="1"/>
</dbReference>
<dbReference type="Pfam" id="PF13649">
    <property type="entry name" value="Methyltransf_25"/>
    <property type="match status" value="1"/>
</dbReference>
<feature type="domain" description="Methyltransferase" evidence="2">
    <location>
        <begin position="65"/>
        <end position="156"/>
    </location>
</feature>
<keyword evidence="1" id="KW-0808">Transferase</keyword>
<proteinExistence type="predicted"/>
<reference evidence="3" key="2">
    <citation type="submission" date="2020-09" db="EMBL/GenBank/DDBJ databases">
        <authorList>
            <person name="Sun Q."/>
            <person name="Kim S."/>
        </authorList>
    </citation>
    <scope>NUCLEOTIDE SEQUENCE</scope>
    <source>
        <strain evidence="3">KCTC 12719</strain>
    </source>
</reference>